<dbReference type="RefSeq" id="WP_185122738.1">
    <property type="nucleotide sequence ID" value="NZ_JACJVQ010000023.1"/>
</dbReference>
<feature type="domain" description="DUF1835" evidence="1">
    <location>
        <begin position="2"/>
        <end position="106"/>
    </location>
</feature>
<comment type="caution">
    <text evidence="2">The sequence shown here is derived from an EMBL/GenBank/DDBJ whole genome shotgun (WGS) entry which is preliminary data.</text>
</comment>
<gene>
    <name evidence="2" type="ORF">H7B67_25650</name>
</gene>
<evidence type="ECO:0000313" key="3">
    <source>
        <dbReference type="Proteomes" id="UP000535838"/>
    </source>
</evidence>
<evidence type="ECO:0000313" key="2">
    <source>
        <dbReference type="EMBL" id="MBB6637529.1"/>
    </source>
</evidence>
<protein>
    <submittedName>
        <fullName evidence="2">DUF1835 domain-containing protein</fullName>
    </submittedName>
</protein>
<sequence>MLHIVNGDSVAEKLKQGVVQGEILVWREVYPHGPVFQDPAEIDNRAMRSQHLEQTLGIPRSEFVQISRRQEQILSEFHKYEEVVLWFEHDLFDQTMLCYLLHFFSERPMLQTKLSLLSIGEYPGIELFRGLGQLSVKQMETLSGTWKSVSAEELELGKAFWQAYTADNPQMLGQLLSRDTSALPFAHDAYRAHLARFPSTHNGLGIVEQTTLEMLHAGLNSPYELFKHVGDRLHTLGMGDLEYWHLLKVMSQDPYPLIQFRGLDCEAVLTDFGKSVKDGKEDWIAKRGIDRWYGGVHLQGDTPRWRWDSFLQVIHDSGSEV</sequence>
<reference evidence="2 3" key="1">
    <citation type="submission" date="2020-08" db="EMBL/GenBank/DDBJ databases">
        <title>Cohnella phylogeny.</title>
        <authorList>
            <person name="Dunlap C."/>
        </authorList>
    </citation>
    <scope>NUCLEOTIDE SEQUENCE [LARGE SCALE GENOMIC DNA]</scope>
    <source>
        <strain evidence="2 3">DSM 25241</strain>
    </source>
</reference>
<keyword evidence="3" id="KW-1185">Reference proteome</keyword>
<dbReference type="Pfam" id="PF08874">
    <property type="entry name" value="DUF1835"/>
    <property type="match status" value="1"/>
</dbReference>
<evidence type="ECO:0000259" key="1">
    <source>
        <dbReference type="Pfam" id="PF08874"/>
    </source>
</evidence>
<organism evidence="2 3">
    <name type="scientific">Cohnella thailandensis</name>
    <dbReference type="NCBI Taxonomy" id="557557"/>
    <lineage>
        <taxon>Bacteria</taxon>
        <taxon>Bacillati</taxon>
        <taxon>Bacillota</taxon>
        <taxon>Bacilli</taxon>
        <taxon>Bacillales</taxon>
        <taxon>Paenibacillaceae</taxon>
        <taxon>Cohnella</taxon>
    </lineage>
</organism>
<dbReference type="EMBL" id="JACJVQ010000023">
    <property type="protein sequence ID" value="MBB6637529.1"/>
    <property type="molecule type" value="Genomic_DNA"/>
</dbReference>
<accession>A0A841T3F9</accession>
<name>A0A841T3F9_9BACL</name>
<dbReference type="InterPro" id="IPR014973">
    <property type="entry name" value="DUF1835"/>
</dbReference>
<proteinExistence type="predicted"/>
<dbReference type="AlphaFoldDB" id="A0A841T3F9"/>
<dbReference type="Proteomes" id="UP000535838">
    <property type="component" value="Unassembled WGS sequence"/>
</dbReference>